<protein>
    <submittedName>
        <fullName evidence="3">FxDxF family PEP-CTERM protein</fullName>
    </submittedName>
</protein>
<dbReference type="InterPro" id="IPR013424">
    <property type="entry name" value="Ice-binding_C"/>
</dbReference>
<organism evidence="3 4">
    <name type="scientific">Aquincola agrisoli</name>
    <dbReference type="NCBI Taxonomy" id="3119538"/>
    <lineage>
        <taxon>Bacteria</taxon>
        <taxon>Pseudomonadati</taxon>
        <taxon>Pseudomonadota</taxon>
        <taxon>Betaproteobacteria</taxon>
        <taxon>Burkholderiales</taxon>
        <taxon>Sphaerotilaceae</taxon>
        <taxon>Aquincola</taxon>
    </lineage>
</organism>
<gene>
    <name evidence="3" type="ORF">V4F39_24915</name>
</gene>
<dbReference type="AlphaFoldDB" id="A0AAW9QP61"/>
<dbReference type="NCBIfam" id="TIGR02595">
    <property type="entry name" value="PEP_CTERM"/>
    <property type="match status" value="1"/>
</dbReference>
<feature type="domain" description="Ice-binding protein C-terminal" evidence="2">
    <location>
        <begin position="139"/>
        <end position="163"/>
    </location>
</feature>
<name>A0AAW9QP61_9BURK</name>
<evidence type="ECO:0000259" key="2">
    <source>
        <dbReference type="Pfam" id="PF07589"/>
    </source>
</evidence>
<sequence>MKRSAVVLASVLALAGAAANAATFNPWGVHDSFESFSFSYPTQTTFEDRINFTLSGASDLWSVAVSNEAPLVLNITGGSLELFRASDNAAVFNSPLTFDSTSTSVLTSSLAAGDYYYVVKGAVTGSVAGTYTITSVVTAVPEPETYALLLGGLGVIGFVARRRKAD</sequence>
<dbReference type="EMBL" id="JAZIBG010000054">
    <property type="protein sequence ID" value="MEF7617179.1"/>
    <property type="molecule type" value="Genomic_DNA"/>
</dbReference>
<accession>A0AAW9QP61</accession>
<evidence type="ECO:0000313" key="3">
    <source>
        <dbReference type="EMBL" id="MEF7617179.1"/>
    </source>
</evidence>
<comment type="caution">
    <text evidence="3">The sequence shown here is derived from an EMBL/GenBank/DDBJ whole genome shotgun (WGS) entry which is preliminary data.</text>
</comment>
<keyword evidence="1" id="KW-0732">Signal</keyword>
<dbReference type="Pfam" id="PF07589">
    <property type="entry name" value="PEP-CTERM"/>
    <property type="match status" value="1"/>
</dbReference>
<dbReference type="Proteomes" id="UP001336250">
    <property type="component" value="Unassembled WGS sequence"/>
</dbReference>
<proteinExistence type="predicted"/>
<evidence type="ECO:0000256" key="1">
    <source>
        <dbReference type="SAM" id="SignalP"/>
    </source>
</evidence>
<feature type="signal peptide" evidence="1">
    <location>
        <begin position="1"/>
        <end position="21"/>
    </location>
</feature>
<dbReference type="NCBIfam" id="NF038126">
    <property type="entry name" value="PEP_CTERM_FxDxF"/>
    <property type="match status" value="1"/>
</dbReference>
<evidence type="ECO:0000313" key="4">
    <source>
        <dbReference type="Proteomes" id="UP001336250"/>
    </source>
</evidence>
<feature type="chain" id="PRO_5043891914" evidence="1">
    <location>
        <begin position="22"/>
        <end position="166"/>
    </location>
</feature>
<keyword evidence="4" id="KW-1185">Reference proteome</keyword>
<dbReference type="RefSeq" id="WP_332292874.1">
    <property type="nucleotide sequence ID" value="NZ_JAZIBG010000054.1"/>
</dbReference>
<reference evidence="3 4" key="1">
    <citation type="submission" date="2024-02" db="EMBL/GenBank/DDBJ databases">
        <title>Genome sequence of Aquincola sp. MAHUQ-54.</title>
        <authorList>
            <person name="Huq M.A."/>
        </authorList>
    </citation>
    <scope>NUCLEOTIDE SEQUENCE [LARGE SCALE GENOMIC DNA]</scope>
    <source>
        <strain evidence="3 4">MAHUQ-54</strain>
    </source>
</reference>